<keyword evidence="14" id="KW-1185">Reference proteome</keyword>
<keyword evidence="9 11" id="KW-0501">Molybdenum cofactor biosynthesis</keyword>
<keyword evidence="6 11" id="KW-0808">Transferase</keyword>
<dbReference type="Gene3D" id="3.90.105.10">
    <property type="entry name" value="Molybdopterin biosynthesis moea protein, domain 2"/>
    <property type="match status" value="1"/>
</dbReference>
<dbReference type="GO" id="GO:0061599">
    <property type="term" value="F:molybdopterin molybdotransferase activity"/>
    <property type="evidence" value="ECO:0007669"/>
    <property type="project" value="UniProtKB-UniRule"/>
</dbReference>
<dbReference type="InterPro" id="IPR001453">
    <property type="entry name" value="MoaB/Mog_dom"/>
</dbReference>
<dbReference type="STRING" id="391936.S7S_16850"/>
<evidence type="ECO:0000256" key="8">
    <source>
        <dbReference type="ARBA" id="ARBA00022842"/>
    </source>
</evidence>
<dbReference type="AlphaFoldDB" id="A0A0B4XU21"/>
<gene>
    <name evidence="13" type="ORF">S7S_16850</name>
</gene>
<proteinExistence type="inferred from homology"/>
<dbReference type="Gene3D" id="3.40.980.10">
    <property type="entry name" value="MoaB/Mog-like domain"/>
    <property type="match status" value="1"/>
</dbReference>
<organism evidence="13 14">
    <name type="scientific">Isoalcanivorax pacificus W11-5</name>
    <dbReference type="NCBI Taxonomy" id="391936"/>
    <lineage>
        <taxon>Bacteria</taxon>
        <taxon>Pseudomonadati</taxon>
        <taxon>Pseudomonadota</taxon>
        <taxon>Gammaproteobacteria</taxon>
        <taxon>Oceanospirillales</taxon>
        <taxon>Alcanivoracaceae</taxon>
        <taxon>Isoalcanivorax</taxon>
    </lineage>
</organism>
<comment type="pathway">
    <text evidence="3 11">Cofactor biosynthesis; molybdopterin biosynthesis.</text>
</comment>
<dbReference type="SUPFAM" id="SSF53218">
    <property type="entry name" value="Molybdenum cofactor biosynthesis proteins"/>
    <property type="match status" value="1"/>
</dbReference>
<dbReference type="Gene3D" id="2.170.190.11">
    <property type="entry name" value="Molybdopterin biosynthesis moea protein, domain 3"/>
    <property type="match status" value="1"/>
</dbReference>
<dbReference type="InterPro" id="IPR005110">
    <property type="entry name" value="MoeA_linker/N"/>
</dbReference>
<evidence type="ECO:0000259" key="12">
    <source>
        <dbReference type="SMART" id="SM00852"/>
    </source>
</evidence>
<evidence type="ECO:0000256" key="4">
    <source>
        <dbReference type="ARBA" id="ARBA00010763"/>
    </source>
</evidence>
<dbReference type="Proteomes" id="UP000006764">
    <property type="component" value="Chromosome"/>
</dbReference>
<dbReference type="GO" id="GO:0006777">
    <property type="term" value="P:Mo-molybdopterin cofactor biosynthetic process"/>
    <property type="evidence" value="ECO:0007669"/>
    <property type="project" value="UniProtKB-UniRule"/>
</dbReference>
<dbReference type="SMART" id="SM00852">
    <property type="entry name" value="MoCF_biosynth"/>
    <property type="match status" value="1"/>
</dbReference>
<evidence type="ECO:0000256" key="3">
    <source>
        <dbReference type="ARBA" id="ARBA00005046"/>
    </source>
</evidence>
<dbReference type="SUPFAM" id="SSF63867">
    <property type="entry name" value="MoeA C-terminal domain-like"/>
    <property type="match status" value="1"/>
</dbReference>
<comment type="function">
    <text evidence="2 11">Catalyzes the insertion of molybdate into adenylated molybdopterin with the concomitant release of AMP.</text>
</comment>
<protein>
    <recommendedName>
        <fullName evidence="11">Molybdopterin molybdenumtransferase</fullName>
        <ecNumber evidence="11">2.10.1.1</ecNumber>
    </recommendedName>
</protein>
<dbReference type="Pfam" id="PF03454">
    <property type="entry name" value="MoeA_C"/>
    <property type="match status" value="1"/>
</dbReference>
<dbReference type="GO" id="GO:0005829">
    <property type="term" value="C:cytosol"/>
    <property type="evidence" value="ECO:0007669"/>
    <property type="project" value="TreeGrafter"/>
</dbReference>
<dbReference type="InterPro" id="IPR008284">
    <property type="entry name" value="MoCF_biosynth_CS"/>
</dbReference>
<evidence type="ECO:0000256" key="1">
    <source>
        <dbReference type="ARBA" id="ARBA00001946"/>
    </source>
</evidence>
<evidence type="ECO:0000256" key="2">
    <source>
        <dbReference type="ARBA" id="ARBA00002901"/>
    </source>
</evidence>
<dbReference type="RefSeq" id="WP_008733035.1">
    <property type="nucleotide sequence ID" value="NZ_CP004387.1"/>
</dbReference>
<keyword evidence="7 11" id="KW-0479">Metal-binding</keyword>
<evidence type="ECO:0000313" key="14">
    <source>
        <dbReference type="Proteomes" id="UP000006764"/>
    </source>
</evidence>
<evidence type="ECO:0000256" key="7">
    <source>
        <dbReference type="ARBA" id="ARBA00022723"/>
    </source>
</evidence>
<dbReference type="Pfam" id="PF00994">
    <property type="entry name" value="MoCF_biosynth"/>
    <property type="match status" value="1"/>
</dbReference>
<dbReference type="CDD" id="cd00887">
    <property type="entry name" value="MoeA"/>
    <property type="match status" value="1"/>
</dbReference>
<evidence type="ECO:0000313" key="13">
    <source>
        <dbReference type="EMBL" id="AJD49782.1"/>
    </source>
</evidence>
<comment type="catalytic activity">
    <reaction evidence="10">
        <text>adenylyl-molybdopterin + molybdate = Mo-molybdopterin + AMP + H(+)</text>
        <dbReference type="Rhea" id="RHEA:35047"/>
        <dbReference type="ChEBI" id="CHEBI:15378"/>
        <dbReference type="ChEBI" id="CHEBI:36264"/>
        <dbReference type="ChEBI" id="CHEBI:62727"/>
        <dbReference type="ChEBI" id="CHEBI:71302"/>
        <dbReference type="ChEBI" id="CHEBI:456215"/>
        <dbReference type="EC" id="2.10.1.1"/>
    </reaction>
</comment>
<dbReference type="Gene3D" id="2.40.340.10">
    <property type="entry name" value="MoeA, C-terminal, domain IV"/>
    <property type="match status" value="1"/>
</dbReference>
<feature type="domain" description="MoaB/Mog" evidence="12">
    <location>
        <begin position="179"/>
        <end position="316"/>
    </location>
</feature>
<evidence type="ECO:0000256" key="6">
    <source>
        <dbReference type="ARBA" id="ARBA00022679"/>
    </source>
</evidence>
<dbReference type="EC" id="2.10.1.1" evidence="11"/>
<dbReference type="InterPro" id="IPR005111">
    <property type="entry name" value="MoeA_C_domain_IV"/>
</dbReference>
<evidence type="ECO:0000256" key="11">
    <source>
        <dbReference type="RuleBase" id="RU365090"/>
    </source>
</evidence>
<dbReference type="PANTHER" id="PTHR10192">
    <property type="entry name" value="MOLYBDOPTERIN BIOSYNTHESIS PROTEIN"/>
    <property type="match status" value="1"/>
</dbReference>
<accession>A0A0B4XU21</accession>
<dbReference type="InterPro" id="IPR036425">
    <property type="entry name" value="MoaB/Mog-like_dom_sf"/>
</dbReference>
<dbReference type="GO" id="GO:0046872">
    <property type="term" value="F:metal ion binding"/>
    <property type="evidence" value="ECO:0007669"/>
    <property type="project" value="UniProtKB-UniRule"/>
</dbReference>
<dbReference type="FunFam" id="3.40.980.10:FF:000004">
    <property type="entry name" value="Molybdopterin molybdenumtransferase"/>
    <property type="match status" value="1"/>
</dbReference>
<sequence length="400" mass="41565">MMPLAEAQARLLANVPPPPATERCPLNAALNMVLAETVTSTVTVPPSDNSAVDGYAVRYADLGRVLPVSQRIPAGAVPAPLVPGSAARIFTGAAVPAEADTVLMQEECEALDGQVRLPAASSVKTSPVKKGANIRRAGQDIRAGDEVVSAGTRLSPRHLGLLASVGVAEVSVYRPLRVALLSTGDELAEPGTAAAPGQIYNSNRYLLHALLAEAGMIPVDLGRVADDYAATHGALASAGQRCDLVLTTGGVSVGEEDHMRAAVAALGSLDLWRVAIKPGKPFAFGHLGDTPFMGLPGNPSAVLVTFMILVLPWLRRAQGLAGDPMPPCVGLPAGFSTDKPGKREEYLRVQVVGEAGQQRLQPHPNQSSGMLSSACWAEGLAVVPAGRVVREGDVLGFIRF</sequence>
<dbReference type="SUPFAM" id="SSF63882">
    <property type="entry name" value="MoeA N-terminal region -like"/>
    <property type="match status" value="1"/>
</dbReference>
<dbReference type="InterPro" id="IPR036688">
    <property type="entry name" value="MoeA_C_domain_IV_sf"/>
</dbReference>
<dbReference type="UniPathway" id="UPA00344"/>
<dbReference type="HOGENOM" id="CLU_010186_7_0_6"/>
<comment type="cofactor">
    <cofactor evidence="1 11">
        <name>Mg(2+)</name>
        <dbReference type="ChEBI" id="CHEBI:18420"/>
    </cofactor>
</comment>
<keyword evidence="8 11" id="KW-0460">Magnesium</keyword>
<dbReference type="EMBL" id="CP004387">
    <property type="protein sequence ID" value="AJD49782.1"/>
    <property type="molecule type" value="Genomic_DNA"/>
</dbReference>
<keyword evidence="5 11" id="KW-0500">Molybdenum</keyword>
<dbReference type="OrthoDB" id="9804758at2"/>
<dbReference type="NCBIfam" id="NF045515">
    <property type="entry name" value="Glp_gephyrin"/>
    <property type="match status" value="1"/>
</dbReference>
<dbReference type="PANTHER" id="PTHR10192:SF5">
    <property type="entry name" value="GEPHYRIN"/>
    <property type="match status" value="1"/>
</dbReference>
<evidence type="ECO:0000256" key="10">
    <source>
        <dbReference type="ARBA" id="ARBA00047317"/>
    </source>
</evidence>
<comment type="similarity">
    <text evidence="4 11">Belongs to the MoeA family.</text>
</comment>
<evidence type="ECO:0000256" key="5">
    <source>
        <dbReference type="ARBA" id="ARBA00022505"/>
    </source>
</evidence>
<dbReference type="PROSITE" id="PS01079">
    <property type="entry name" value="MOCF_BIOSYNTHESIS_2"/>
    <property type="match status" value="1"/>
</dbReference>
<dbReference type="KEGG" id="apac:S7S_16850"/>
<reference evidence="13 14" key="1">
    <citation type="journal article" date="2012" name="J. Bacteriol.">
        <title>Genome sequence of an alkane-degrading bacterium, Alcanivorax pacificus type strain W11-5, isolated from deep sea sediment.</title>
        <authorList>
            <person name="Lai Q."/>
            <person name="Shao Z."/>
        </authorList>
    </citation>
    <scope>NUCLEOTIDE SEQUENCE [LARGE SCALE GENOMIC DNA]</scope>
    <source>
        <strain evidence="13 14">W11-5</strain>
    </source>
</reference>
<dbReference type="InterPro" id="IPR038987">
    <property type="entry name" value="MoeA-like"/>
</dbReference>
<name>A0A0B4XU21_9GAMM</name>
<evidence type="ECO:0000256" key="9">
    <source>
        <dbReference type="ARBA" id="ARBA00023150"/>
    </source>
</evidence>
<dbReference type="NCBIfam" id="TIGR00177">
    <property type="entry name" value="molyb_syn"/>
    <property type="match status" value="1"/>
</dbReference>
<dbReference type="InterPro" id="IPR036135">
    <property type="entry name" value="MoeA_linker/N_sf"/>
</dbReference>
<dbReference type="Pfam" id="PF03453">
    <property type="entry name" value="MoeA_N"/>
    <property type="match status" value="1"/>
</dbReference>